<gene>
    <name evidence="2" type="ORF">SAMN06269250_4138</name>
</gene>
<dbReference type="OrthoDB" id="9806213at2"/>
<evidence type="ECO:0000259" key="1">
    <source>
        <dbReference type="Pfam" id="PF10592"/>
    </source>
</evidence>
<protein>
    <submittedName>
        <fullName evidence="2">AIPR protein</fullName>
    </submittedName>
</protein>
<keyword evidence="3" id="KW-1185">Reference proteome</keyword>
<sequence length="565" mass="65100">MDRITKSLLDEFVNQNGLESLAEETAFEHFTGYIVTSKHFTESFSSDDIHVGAGNDCGIDSISIIVNGCLIAEPEEIEDLTETNGYLDVTFIFNQAERSSNFETAKVGQFAYGVNDFFKTTPSLPQNNEVKKKFKITNEIFARSSRFKKGNPQCYLYYTTTGKWIGDTNLTVRKDSVIKDLQDLTLFRKVDFEFIDASKIQTLFRETKNAISTEINFPERTVLPELPGIEQAYLGLISSLEYMKLIENTNEEVITSLFYDNVRHWQEWNSVNKEIKETLENKTNKIYFPLLNNGVTIIAKRIIPTGNKFVVEDYQIVNGCQTSFVLHESKQHLNSDILVPIRLISTDNSEIRNSIIKATNRQTEVTEEQLFALADFPKKLETFFPTFEGAKKLFYERRSRQYSSEEEVEKVRVINMTILVKAYASLFLGFPHRTSRNYKALLKLIGDEIFNKDHKLEMYYVAAFAHYKLEYLFRNGTISSKMKSARYHILYLFRLLVNNAPLPRANSHEMGRYCDTLLSVLWDENLAKQKFIKSAEIIDNVAGGNFHNDNIRTEPFTKKVEQAVP</sequence>
<dbReference type="Proteomes" id="UP000219452">
    <property type="component" value="Unassembled WGS sequence"/>
</dbReference>
<name>A0A286GB90_9BACT</name>
<organism evidence="2 3">
    <name type="scientific">Spirosoma fluviale</name>
    <dbReference type="NCBI Taxonomy" id="1597977"/>
    <lineage>
        <taxon>Bacteria</taxon>
        <taxon>Pseudomonadati</taxon>
        <taxon>Bacteroidota</taxon>
        <taxon>Cytophagia</taxon>
        <taxon>Cytophagales</taxon>
        <taxon>Cytophagaceae</taxon>
        <taxon>Spirosoma</taxon>
    </lineage>
</organism>
<accession>A0A286GB90</accession>
<reference evidence="3" key="1">
    <citation type="submission" date="2017-09" db="EMBL/GenBank/DDBJ databases">
        <authorList>
            <person name="Varghese N."/>
            <person name="Submissions S."/>
        </authorList>
    </citation>
    <scope>NUCLEOTIDE SEQUENCE [LARGE SCALE GENOMIC DNA]</scope>
    <source>
        <strain evidence="3">DSM 29961</strain>
    </source>
</reference>
<dbReference type="AlphaFoldDB" id="A0A286GB90"/>
<feature type="domain" description="Abortive phage infection protein C-terminal" evidence="1">
    <location>
        <begin position="258"/>
        <end position="537"/>
    </location>
</feature>
<proteinExistence type="predicted"/>
<dbReference type="EMBL" id="OCNH01000003">
    <property type="protein sequence ID" value="SOD92748.1"/>
    <property type="molecule type" value="Genomic_DNA"/>
</dbReference>
<dbReference type="InterPro" id="IPR018891">
    <property type="entry name" value="AIPR_C"/>
</dbReference>
<dbReference type="RefSeq" id="WP_097127926.1">
    <property type="nucleotide sequence ID" value="NZ_OCNH01000003.1"/>
</dbReference>
<dbReference type="Pfam" id="PF10592">
    <property type="entry name" value="AIPR"/>
    <property type="match status" value="1"/>
</dbReference>
<evidence type="ECO:0000313" key="3">
    <source>
        <dbReference type="Proteomes" id="UP000219452"/>
    </source>
</evidence>
<evidence type="ECO:0000313" key="2">
    <source>
        <dbReference type="EMBL" id="SOD92748.1"/>
    </source>
</evidence>